<comment type="subcellular location">
    <subcellularLocation>
        <location evidence="1">Cell membrane</location>
        <topology evidence="1">Multi-pass membrane protein</topology>
    </subcellularLocation>
</comment>
<feature type="transmembrane region" description="Helical" evidence="7">
    <location>
        <begin position="443"/>
        <end position="464"/>
    </location>
</feature>
<keyword evidence="4 7" id="KW-0812">Transmembrane</keyword>
<organism evidence="8 9">
    <name type="scientific">Antiquaquibacter soli</name>
    <dbReference type="NCBI Taxonomy" id="3064523"/>
    <lineage>
        <taxon>Bacteria</taxon>
        <taxon>Bacillati</taxon>
        <taxon>Actinomycetota</taxon>
        <taxon>Actinomycetes</taxon>
        <taxon>Micrococcales</taxon>
        <taxon>Microbacteriaceae</taxon>
        <taxon>Antiquaquibacter</taxon>
    </lineage>
</organism>
<comment type="caution">
    <text evidence="8">The sequence shown here is derived from an EMBL/GenBank/DDBJ whole genome shotgun (WGS) entry which is preliminary data.</text>
</comment>
<feature type="transmembrane region" description="Helical" evidence="7">
    <location>
        <begin position="244"/>
        <end position="268"/>
    </location>
</feature>
<evidence type="ECO:0000313" key="8">
    <source>
        <dbReference type="EMBL" id="MDO7881018.1"/>
    </source>
</evidence>
<evidence type="ECO:0000256" key="2">
    <source>
        <dbReference type="ARBA" id="ARBA00007430"/>
    </source>
</evidence>
<feature type="transmembrane region" description="Helical" evidence="7">
    <location>
        <begin position="20"/>
        <end position="38"/>
    </location>
</feature>
<evidence type="ECO:0000256" key="7">
    <source>
        <dbReference type="SAM" id="Phobius"/>
    </source>
</evidence>
<dbReference type="Pfam" id="PF13440">
    <property type="entry name" value="Polysacc_synt_3"/>
    <property type="match status" value="1"/>
</dbReference>
<keyword evidence="3" id="KW-1003">Cell membrane</keyword>
<comment type="similarity">
    <text evidence="2">Belongs to the polysaccharide synthase family.</text>
</comment>
<feature type="transmembrane region" description="Helical" evidence="7">
    <location>
        <begin position="289"/>
        <end position="310"/>
    </location>
</feature>
<feature type="transmembrane region" description="Helical" evidence="7">
    <location>
        <begin position="206"/>
        <end position="224"/>
    </location>
</feature>
<feature type="transmembrane region" description="Helical" evidence="7">
    <location>
        <begin position="112"/>
        <end position="132"/>
    </location>
</feature>
<name>A0ABT9BKQ7_9MICO</name>
<evidence type="ECO:0000256" key="1">
    <source>
        <dbReference type="ARBA" id="ARBA00004651"/>
    </source>
</evidence>
<feature type="transmembrane region" description="Helical" evidence="7">
    <location>
        <begin position="171"/>
        <end position="194"/>
    </location>
</feature>
<keyword evidence="5 7" id="KW-1133">Transmembrane helix</keyword>
<evidence type="ECO:0000256" key="6">
    <source>
        <dbReference type="ARBA" id="ARBA00023136"/>
    </source>
</evidence>
<evidence type="ECO:0000313" key="9">
    <source>
        <dbReference type="Proteomes" id="UP001241072"/>
    </source>
</evidence>
<proteinExistence type="inferred from homology"/>
<feature type="transmembrane region" description="Helical" evidence="7">
    <location>
        <begin position="356"/>
        <end position="379"/>
    </location>
</feature>
<evidence type="ECO:0000256" key="5">
    <source>
        <dbReference type="ARBA" id="ARBA00022989"/>
    </source>
</evidence>
<keyword evidence="9" id="KW-1185">Reference proteome</keyword>
<protein>
    <submittedName>
        <fullName evidence="8">Oligosaccharide flippase family protein</fullName>
    </submittedName>
</protein>
<feature type="transmembrane region" description="Helical" evidence="7">
    <location>
        <begin position="322"/>
        <end position="344"/>
    </location>
</feature>
<sequence>MSLSSGSAHRASALLVSGQLARFGIQALTILVLARALGTADFGLFAMAMAVVGVAAVLGDAGLSLAAVQASELSAAQRSALFWLNTALGLALAVVVVLLADPVAALYGRPELVALVRVLSLVFLLSGVAAQFRAHLNRELRFRPLVLADVLSQAIGLVVAVVVALTGGGFWALAAQQVVAASVALVVVTVFARWRPGWPDDWRSTIPLVRFGVGTAVVQVANYVSTSIPTVLLGRWSGPDAAGFFSRAYSVFALPMSQLAAPLTRVALPLFSRVDDRARLAAGLEAAQVRLAVVLGGVFAAGAALAVPTIDLFLGPGWRPSAAAFAILSVGGVFQALGYVYYWAFLATASTRLQVAFMLPLRAAMVGLIGAGTAVAGIVGAAAGLSVGLAVIWIVLALVAAPRIGLARAGLLRVAARWLIVWTAVAAPVGVVDRLLLADTASVVRLLAGLALGLLLLAIVCAAWRRARSDLRTVLSSARLLTRRRAMPGGADN</sequence>
<feature type="transmembrane region" description="Helical" evidence="7">
    <location>
        <begin position="385"/>
        <end position="406"/>
    </location>
</feature>
<evidence type="ECO:0000256" key="3">
    <source>
        <dbReference type="ARBA" id="ARBA00022475"/>
    </source>
</evidence>
<keyword evidence="6 7" id="KW-0472">Membrane</keyword>
<dbReference type="EMBL" id="JAUQUB010000001">
    <property type="protein sequence ID" value="MDO7881018.1"/>
    <property type="molecule type" value="Genomic_DNA"/>
</dbReference>
<gene>
    <name evidence="8" type="ORF">Q5716_02135</name>
</gene>
<accession>A0ABT9BKQ7</accession>
<feature type="transmembrane region" description="Helical" evidence="7">
    <location>
        <begin position="80"/>
        <end position="100"/>
    </location>
</feature>
<dbReference type="RefSeq" id="WP_305001439.1">
    <property type="nucleotide sequence ID" value="NZ_JAUQUB010000001.1"/>
</dbReference>
<feature type="transmembrane region" description="Helical" evidence="7">
    <location>
        <begin position="144"/>
        <end position="165"/>
    </location>
</feature>
<dbReference type="PANTHER" id="PTHR30250:SF10">
    <property type="entry name" value="LIPOPOLYSACCHARIDE BIOSYNTHESIS PROTEIN WZXC"/>
    <property type="match status" value="1"/>
</dbReference>
<dbReference type="InterPro" id="IPR050833">
    <property type="entry name" value="Poly_Biosynth_Transport"/>
</dbReference>
<dbReference type="PANTHER" id="PTHR30250">
    <property type="entry name" value="PST FAMILY PREDICTED COLANIC ACID TRANSPORTER"/>
    <property type="match status" value="1"/>
</dbReference>
<feature type="transmembrane region" description="Helical" evidence="7">
    <location>
        <begin position="44"/>
        <end position="68"/>
    </location>
</feature>
<dbReference type="Proteomes" id="UP001241072">
    <property type="component" value="Unassembled WGS sequence"/>
</dbReference>
<reference evidence="8 9" key="1">
    <citation type="submission" date="2023-07" db="EMBL/GenBank/DDBJ databases">
        <title>Protaetiibacter sp. nov WY-16 isolated from soil.</title>
        <authorList>
            <person name="Liu B."/>
            <person name="Wan Y."/>
        </authorList>
    </citation>
    <scope>NUCLEOTIDE SEQUENCE [LARGE SCALE GENOMIC DNA]</scope>
    <source>
        <strain evidence="8 9">WY-16</strain>
    </source>
</reference>
<evidence type="ECO:0000256" key="4">
    <source>
        <dbReference type="ARBA" id="ARBA00022692"/>
    </source>
</evidence>
<feature type="transmembrane region" description="Helical" evidence="7">
    <location>
        <begin position="418"/>
        <end position="437"/>
    </location>
</feature>